<dbReference type="EMBL" id="JXMS01000011">
    <property type="protein sequence ID" value="OBQ52146.1"/>
    <property type="molecule type" value="Genomic_DNA"/>
</dbReference>
<keyword evidence="5" id="KW-1185">Reference proteome</keyword>
<dbReference type="SUPFAM" id="SSF52821">
    <property type="entry name" value="Rhodanese/Cell cycle control phosphatase"/>
    <property type="match status" value="3"/>
</dbReference>
<comment type="caution">
    <text evidence="4">The sequence shown here is derived from an EMBL/GenBank/DDBJ whole genome shotgun (WGS) entry which is preliminary data.</text>
</comment>
<dbReference type="PANTHER" id="PTHR43855">
    <property type="entry name" value="THIOSULFATE SULFURTRANSFERASE"/>
    <property type="match status" value="1"/>
</dbReference>
<evidence type="ECO:0000256" key="1">
    <source>
        <dbReference type="ARBA" id="ARBA00022737"/>
    </source>
</evidence>
<dbReference type="InterPro" id="IPR051126">
    <property type="entry name" value="Thiosulfate_sulfurtransferase"/>
</dbReference>
<dbReference type="STRING" id="1560234.SP90_08200"/>
<feature type="domain" description="Rhodanese" evidence="3">
    <location>
        <begin position="302"/>
        <end position="423"/>
    </location>
</feature>
<protein>
    <recommendedName>
        <fullName evidence="3">Rhodanese domain-containing protein</fullName>
    </recommendedName>
</protein>
<gene>
    <name evidence="4" type="ORF">SP90_08200</name>
</gene>
<dbReference type="Proteomes" id="UP000091979">
    <property type="component" value="Unassembled WGS sequence"/>
</dbReference>
<evidence type="ECO:0000259" key="3">
    <source>
        <dbReference type="PROSITE" id="PS50206"/>
    </source>
</evidence>
<organism evidence="4 5">
    <name type="scientific">Halodesulfovibrio spirochaetisodalis</name>
    <dbReference type="NCBI Taxonomy" id="1560234"/>
    <lineage>
        <taxon>Bacteria</taxon>
        <taxon>Pseudomonadati</taxon>
        <taxon>Thermodesulfobacteriota</taxon>
        <taxon>Desulfovibrionia</taxon>
        <taxon>Desulfovibrionales</taxon>
        <taxon>Desulfovibrionaceae</taxon>
        <taxon>Halodesulfovibrio</taxon>
    </lineage>
</organism>
<dbReference type="PROSITE" id="PS50206">
    <property type="entry name" value="RHODANESE_3"/>
    <property type="match status" value="3"/>
</dbReference>
<keyword evidence="1" id="KW-0677">Repeat</keyword>
<feature type="domain" description="Rhodanese" evidence="3">
    <location>
        <begin position="163"/>
        <end position="270"/>
    </location>
</feature>
<feature type="domain" description="Rhodanese" evidence="3">
    <location>
        <begin position="37"/>
        <end position="145"/>
    </location>
</feature>
<evidence type="ECO:0000313" key="4">
    <source>
        <dbReference type="EMBL" id="OBQ52146.1"/>
    </source>
</evidence>
<evidence type="ECO:0000313" key="5">
    <source>
        <dbReference type="Proteomes" id="UP000091979"/>
    </source>
</evidence>
<dbReference type="InterPro" id="IPR001763">
    <property type="entry name" value="Rhodanese-like_dom"/>
</dbReference>
<dbReference type="PANTHER" id="PTHR43855:SF1">
    <property type="entry name" value="THIOSULFATE SULFURTRANSFERASE"/>
    <property type="match status" value="1"/>
</dbReference>
<dbReference type="SMART" id="SM00450">
    <property type="entry name" value="RHOD"/>
    <property type="match status" value="3"/>
</dbReference>
<evidence type="ECO:0000256" key="2">
    <source>
        <dbReference type="SAM" id="SignalP"/>
    </source>
</evidence>
<dbReference type="CDD" id="cd01449">
    <property type="entry name" value="TST_Repeat_2"/>
    <property type="match status" value="1"/>
</dbReference>
<name>A0A1B7XDM4_9BACT</name>
<dbReference type="Pfam" id="PF00581">
    <property type="entry name" value="Rhodanese"/>
    <property type="match status" value="3"/>
</dbReference>
<dbReference type="CDD" id="cd01448">
    <property type="entry name" value="TST_Repeat_1"/>
    <property type="match status" value="1"/>
</dbReference>
<accession>A0A1B7XDM4</accession>
<dbReference type="RefSeq" id="WP_066854428.1">
    <property type="nucleotide sequence ID" value="NZ_JXMS01000011.1"/>
</dbReference>
<dbReference type="AlphaFoldDB" id="A0A1B7XDM4"/>
<sequence>MAKRIVASIILALLISTASFAATFTDVTTDQVNELRSKNTTRLVDARSPDAFNGWAMEQEERTGHLPGATNLAASWVTNKLPRTKEVTKAKQLDTAKKVIVYGYTPEQARIVADWLVSQGISADKISVYKDSFSAWEKAGLPLERLPQYKHIVPAEWVHNRLAAKNILVIEASWGEGKVYKQNHIPTAVHLNTDLLESEERRWNFLPADEIRTNLLSLGITADTPVVVYGEAGIDAARAVVAMQLLGVKDVRILNGGLHAWKAAGYKTERGEVEPTPATDFGTATPNNALVIDITEAKRILNSPDAELVSIRTWDEFVGNTTGYSYIKPKGRIRGAVWGHAGKDAYNMDDFRNPDHTMRDYHEIAAFWKEWGITPDKEVSFYCGTGWRASEALLYAQAMGFTKVSLYDDGWHIWSMNPANPTATGTPKR</sequence>
<dbReference type="PATRIC" id="fig|1560234.3.peg.461"/>
<feature type="chain" id="PRO_5008600536" description="Rhodanese domain-containing protein" evidence="2">
    <location>
        <begin position="22"/>
        <end position="429"/>
    </location>
</feature>
<dbReference type="Gene3D" id="3.40.250.10">
    <property type="entry name" value="Rhodanese-like domain"/>
    <property type="match status" value="3"/>
</dbReference>
<feature type="signal peptide" evidence="2">
    <location>
        <begin position="1"/>
        <end position="21"/>
    </location>
</feature>
<reference evidence="4 5" key="1">
    <citation type="submission" date="2015-01" db="EMBL/GenBank/DDBJ databases">
        <title>Desulfovibrio sp. JC271 draft genome sequence.</title>
        <authorList>
            <person name="Shivani Y."/>
            <person name="Subhash Y."/>
            <person name="Sasikala C."/>
            <person name="Ramana C.V."/>
        </authorList>
    </citation>
    <scope>NUCLEOTIDE SEQUENCE [LARGE SCALE GENOMIC DNA]</scope>
    <source>
        <strain evidence="4 5">JC271</strain>
    </source>
</reference>
<proteinExistence type="predicted"/>
<keyword evidence="2" id="KW-0732">Signal</keyword>
<dbReference type="OrthoDB" id="9781034at2"/>
<dbReference type="CDD" id="cd00158">
    <property type="entry name" value="RHOD"/>
    <property type="match status" value="1"/>
</dbReference>
<dbReference type="InterPro" id="IPR036873">
    <property type="entry name" value="Rhodanese-like_dom_sf"/>
</dbReference>